<dbReference type="AlphaFoldDB" id="B4CZG7"/>
<dbReference type="EMBL" id="ABVL01000005">
    <property type="protein sequence ID" value="EDY20131.1"/>
    <property type="molecule type" value="Genomic_DNA"/>
</dbReference>
<proteinExistence type="predicted"/>
<dbReference type="RefSeq" id="WP_006979380.1">
    <property type="nucleotide sequence ID" value="NZ_ABVL01000005.1"/>
</dbReference>
<dbReference type="Proteomes" id="UP000005824">
    <property type="component" value="Unassembled WGS sequence"/>
</dbReference>
<accession>B4CZG7</accession>
<evidence type="ECO:0000313" key="1">
    <source>
        <dbReference type="EMBL" id="EDY20131.1"/>
    </source>
</evidence>
<gene>
    <name evidence="1" type="ORF">CfE428DRAFT_2055</name>
</gene>
<sequence length="160" mass="17822">MPDEFNIPTPQWPDEEKFVEAMAAQIKALRPSAESGGETRKVVPVEVVKAIADIANHLWKAHTKMLDTSTGEVREEMKRVYRHVDGSLESLTGIGVEVKDHTGDIFDYGLPLKVITTQPTPGLTREKVIETIKPTIYWQRQIIQMGEVVIATPASTETQA</sequence>
<keyword evidence="2" id="KW-1185">Reference proteome</keyword>
<reference evidence="1 2" key="1">
    <citation type="journal article" date="2011" name="J. Bacteriol.">
        <title>Genome sequence of Chthoniobacter flavus Ellin428, an aerobic heterotrophic soil bacterium.</title>
        <authorList>
            <person name="Kant R."/>
            <person name="van Passel M.W."/>
            <person name="Palva A."/>
            <person name="Lucas S."/>
            <person name="Lapidus A."/>
            <person name="Glavina Del Rio T."/>
            <person name="Dalin E."/>
            <person name="Tice H."/>
            <person name="Bruce D."/>
            <person name="Goodwin L."/>
            <person name="Pitluck S."/>
            <person name="Larimer F.W."/>
            <person name="Land M.L."/>
            <person name="Hauser L."/>
            <person name="Sangwan P."/>
            <person name="de Vos W.M."/>
            <person name="Janssen P.H."/>
            <person name="Smidt H."/>
        </authorList>
    </citation>
    <scope>NUCLEOTIDE SEQUENCE [LARGE SCALE GENOMIC DNA]</scope>
    <source>
        <strain evidence="1 2">Ellin428</strain>
    </source>
</reference>
<organism evidence="1 2">
    <name type="scientific">Chthoniobacter flavus Ellin428</name>
    <dbReference type="NCBI Taxonomy" id="497964"/>
    <lineage>
        <taxon>Bacteria</taxon>
        <taxon>Pseudomonadati</taxon>
        <taxon>Verrucomicrobiota</taxon>
        <taxon>Spartobacteria</taxon>
        <taxon>Chthoniobacterales</taxon>
        <taxon>Chthoniobacteraceae</taxon>
        <taxon>Chthoniobacter</taxon>
    </lineage>
</organism>
<protein>
    <submittedName>
        <fullName evidence="1">Uncharacterized protein</fullName>
    </submittedName>
</protein>
<dbReference type="eggNOG" id="ENOG5032YHT">
    <property type="taxonomic scope" value="Bacteria"/>
</dbReference>
<comment type="caution">
    <text evidence="1">The sequence shown here is derived from an EMBL/GenBank/DDBJ whole genome shotgun (WGS) entry which is preliminary data.</text>
</comment>
<name>B4CZG7_9BACT</name>
<evidence type="ECO:0000313" key="2">
    <source>
        <dbReference type="Proteomes" id="UP000005824"/>
    </source>
</evidence>
<dbReference type="InParanoid" id="B4CZG7"/>
<dbReference type="STRING" id="497964.CfE428DRAFT_2055"/>